<keyword evidence="5" id="KW-1185">Reference proteome</keyword>
<protein>
    <submittedName>
        <fullName evidence="4">Cell elongation-specific peptidoglycan D,D-transpeptidase</fullName>
    </submittedName>
</protein>
<comment type="caution">
    <text evidence="4">The sequence shown here is derived from an EMBL/GenBank/DDBJ whole genome shotgun (WGS) entry which is preliminary data.</text>
</comment>
<feature type="compositionally biased region" description="Polar residues" evidence="1">
    <location>
        <begin position="178"/>
        <end position="188"/>
    </location>
</feature>
<feature type="region of interest" description="Disordered" evidence="1">
    <location>
        <begin position="178"/>
        <end position="216"/>
    </location>
</feature>
<proteinExistence type="predicted"/>
<dbReference type="GO" id="GO:0005886">
    <property type="term" value="C:plasma membrane"/>
    <property type="evidence" value="ECO:0007669"/>
    <property type="project" value="TreeGrafter"/>
</dbReference>
<evidence type="ECO:0000313" key="5">
    <source>
        <dbReference type="Proteomes" id="UP000237752"/>
    </source>
</evidence>
<feature type="domain" description="Penicillin-binding protein transpeptidase" evidence="2">
    <location>
        <begin position="157"/>
        <end position="477"/>
    </location>
</feature>
<dbReference type="Pfam" id="PF21922">
    <property type="entry name" value="PBP_dimer_2"/>
    <property type="match status" value="1"/>
</dbReference>
<dbReference type="Pfam" id="PF00905">
    <property type="entry name" value="Transpeptidase"/>
    <property type="match status" value="1"/>
</dbReference>
<dbReference type="RefSeq" id="WP_106348319.1">
    <property type="nucleotide sequence ID" value="NZ_PVUE01000004.1"/>
</dbReference>
<dbReference type="GO" id="GO:0071972">
    <property type="term" value="F:peptidoglycan L,D-transpeptidase activity"/>
    <property type="evidence" value="ECO:0007669"/>
    <property type="project" value="TreeGrafter"/>
</dbReference>
<dbReference type="InterPro" id="IPR001460">
    <property type="entry name" value="PCN-bd_Tpept"/>
</dbReference>
<feature type="domain" description="Penicillin binding protein A dimerisation" evidence="3">
    <location>
        <begin position="52"/>
        <end position="134"/>
    </location>
</feature>
<dbReference type="Gene3D" id="3.40.710.10">
    <property type="entry name" value="DD-peptidase/beta-lactamase superfamily"/>
    <property type="match status" value="1"/>
</dbReference>
<dbReference type="InterPro" id="IPR012338">
    <property type="entry name" value="Beta-lactam/transpept-like"/>
</dbReference>
<dbReference type="InterPro" id="IPR050515">
    <property type="entry name" value="Beta-lactam/transpept"/>
</dbReference>
<dbReference type="PANTHER" id="PTHR30627:SF24">
    <property type="entry name" value="PENICILLIN-BINDING PROTEIN 4B"/>
    <property type="match status" value="1"/>
</dbReference>
<dbReference type="EMBL" id="PVUE01000004">
    <property type="protein sequence ID" value="PRZ42785.1"/>
    <property type="molecule type" value="Genomic_DNA"/>
</dbReference>
<dbReference type="Gene3D" id="3.90.1310.10">
    <property type="entry name" value="Penicillin-binding protein 2a (Domain 2)"/>
    <property type="match status" value="1"/>
</dbReference>
<evidence type="ECO:0000259" key="2">
    <source>
        <dbReference type="Pfam" id="PF00905"/>
    </source>
</evidence>
<sequence length="487" mass="50940">MKKPVRKLALFVVVLFALVVANLNWLQVVRANALRNNPANTRVLLDEYQRQRGAIVVDGKAIATSVKTKDQLKYLRTYPQGGEYAAVTGYYSIVYGATGIEKTENDVLSGTDDRLVGTAIGDLFSGRDPKGGNVVLTLDSAAQDAAYNALVAAKVVGGVVALDPKTGAILAVASTPSYDPNTLSSHSPSAIRAASQALSAQNPDPRNNQALSENYPPGSTFKIIDMAAALDKGMKPDDKVPAPDLYKLPGTQTTLSNYNGESCTSTGEDTLLHSFTISCNTTFAKLVVDEIGETSLRSMAKKFGVTGNSFETPLKVAPSSLGDIIDKAALAQSAIGQRDVRFTTMQAAMLSATVANGGQLMKPYMIKETQAPDLSVLDTTSPEKFGDQAISKSQAKDLTDMMVSVVQNGSGKAAKISGVDVAGKTGTAQVATGIPDHTWFTGFAPANNPKIAVAVFIKNGGGTGGEKSAPIAADVMKAYLNAHGGGK</sequence>
<evidence type="ECO:0000256" key="1">
    <source>
        <dbReference type="SAM" id="MobiDB-lite"/>
    </source>
</evidence>
<evidence type="ECO:0000259" key="3">
    <source>
        <dbReference type="Pfam" id="PF21922"/>
    </source>
</evidence>
<reference evidence="4 5" key="1">
    <citation type="submission" date="2018-03" db="EMBL/GenBank/DDBJ databases">
        <title>Genomic Encyclopedia of Archaeal and Bacterial Type Strains, Phase II (KMG-II): from individual species to whole genera.</title>
        <authorList>
            <person name="Goeker M."/>
        </authorList>
    </citation>
    <scope>NUCLEOTIDE SEQUENCE [LARGE SCALE GENOMIC DNA]</scope>
    <source>
        <strain evidence="4 5">DSM 100065</strain>
    </source>
</reference>
<gene>
    <name evidence="4" type="ORF">CLV47_104132</name>
</gene>
<accession>A0A2T1A2F0</accession>
<dbReference type="AlphaFoldDB" id="A0A2T1A2F0"/>
<evidence type="ECO:0000313" key="4">
    <source>
        <dbReference type="EMBL" id="PRZ42785.1"/>
    </source>
</evidence>
<feature type="compositionally biased region" description="Polar residues" evidence="1">
    <location>
        <begin position="196"/>
        <end position="212"/>
    </location>
</feature>
<dbReference type="GO" id="GO:0071555">
    <property type="term" value="P:cell wall organization"/>
    <property type="evidence" value="ECO:0007669"/>
    <property type="project" value="TreeGrafter"/>
</dbReference>
<dbReference type="SUPFAM" id="SSF56601">
    <property type="entry name" value="beta-lactamase/transpeptidase-like"/>
    <property type="match status" value="1"/>
</dbReference>
<dbReference type="Proteomes" id="UP000237752">
    <property type="component" value="Unassembled WGS sequence"/>
</dbReference>
<dbReference type="OrthoDB" id="9766847at2"/>
<dbReference type="GO" id="GO:0008658">
    <property type="term" value="F:penicillin binding"/>
    <property type="evidence" value="ECO:0007669"/>
    <property type="project" value="InterPro"/>
</dbReference>
<name>A0A2T1A2F0_9ACTN</name>
<organism evidence="4 5">
    <name type="scientific">Antricoccus suffuscus</name>
    <dbReference type="NCBI Taxonomy" id="1629062"/>
    <lineage>
        <taxon>Bacteria</taxon>
        <taxon>Bacillati</taxon>
        <taxon>Actinomycetota</taxon>
        <taxon>Actinomycetes</taxon>
        <taxon>Geodermatophilales</taxon>
        <taxon>Antricoccaceae</taxon>
        <taxon>Antricoccus</taxon>
    </lineage>
</organism>
<dbReference type="InterPro" id="IPR054120">
    <property type="entry name" value="PBPA_dimer"/>
</dbReference>
<dbReference type="PANTHER" id="PTHR30627">
    <property type="entry name" value="PEPTIDOGLYCAN D,D-TRANSPEPTIDASE"/>
    <property type="match status" value="1"/>
</dbReference>